<proteinExistence type="predicted"/>
<dbReference type="SUPFAM" id="SSF53474">
    <property type="entry name" value="alpha/beta-Hydrolases"/>
    <property type="match status" value="1"/>
</dbReference>
<evidence type="ECO:0000313" key="2">
    <source>
        <dbReference type="EMBL" id="MFD0725789.1"/>
    </source>
</evidence>
<dbReference type="RefSeq" id="WP_386823372.1">
    <property type="nucleotide sequence ID" value="NZ_JBHTIF010000001.1"/>
</dbReference>
<evidence type="ECO:0000313" key="3">
    <source>
        <dbReference type="Proteomes" id="UP001597110"/>
    </source>
</evidence>
<dbReference type="InterPro" id="IPR029058">
    <property type="entry name" value="AB_hydrolase_fold"/>
</dbReference>
<evidence type="ECO:0000259" key="1">
    <source>
        <dbReference type="Pfam" id="PF12697"/>
    </source>
</evidence>
<feature type="domain" description="AB hydrolase-1" evidence="1">
    <location>
        <begin position="10"/>
        <end position="145"/>
    </location>
</feature>
<dbReference type="PANTHER" id="PTHR37946">
    <property type="entry name" value="SLL1969 PROTEIN"/>
    <property type="match status" value="1"/>
</dbReference>
<gene>
    <name evidence="2" type="ORF">ACFQ0E_09275</name>
</gene>
<dbReference type="Gene3D" id="3.40.50.1820">
    <property type="entry name" value="alpha/beta hydrolase"/>
    <property type="match status" value="1"/>
</dbReference>
<protein>
    <submittedName>
        <fullName evidence="2">Esterase/lipase family protein</fullName>
    </submittedName>
</protein>
<keyword evidence="3" id="KW-1185">Reference proteome</keyword>
<dbReference type="PANTHER" id="PTHR37946:SF1">
    <property type="entry name" value="SLL1969 PROTEIN"/>
    <property type="match status" value="1"/>
</dbReference>
<organism evidence="2 3">
    <name type="scientific">Lysobacter brunescens</name>
    <dbReference type="NCBI Taxonomy" id="262323"/>
    <lineage>
        <taxon>Bacteria</taxon>
        <taxon>Pseudomonadati</taxon>
        <taxon>Pseudomonadota</taxon>
        <taxon>Gammaproteobacteria</taxon>
        <taxon>Lysobacterales</taxon>
        <taxon>Lysobacteraceae</taxon>
        <taxon>Lysobacter</taxon>
    </lineage>
</organism>
<comment type="caution">
    <text evidence="2">The sequence shown here is derived from an EMBL/GenBank/DDBJ whole genome shotgun (WGS) entry which is preliminary data.</text>
</comment>
<dbReference type="Pfam" id="PF12697">
    <property type="entry name" value="Abhydrolase_6"/>
    <property type="match status" value="1"/>
</dbReference>
<sequence>MPTSPAAQNVLLVHGIWNARHWLAPFALRLRREGLAPELFGYASILAGAETGAERLVEHLRRKPTAWLVGHSLGGLVILEALRRAPDLPVERVVCLGSPLNGSGVAAALGDRPGLSWALGRSRDLLVRGCAPWDGRAEVGVVAGGHARGVGGLFTRMDGPSDGTVAVSETRLPGIADHCVVPASHTGLVLSAEAARRAARFLRHGRFAG</sequence>
<dbReference type="EMBL" id="JBHTIF010000001">
    <property type="protein sequence ID" value="MFD0725789.1"/>
    <property type="molecule type" value="Genomic_DNA"/>
</dbReference>
<dbReference type="Proteomes" id="UP001597110">
    <property type="component" value="Unassembled WGS sequence"/>
</dbReference>
<dbReference type="InterPro" id="IPR000073">
    <property type="entry name" value="AB_hydrolase_1"/>
</dbReference>
<accession>A0ABW2YB71</accession>
<name>A0ABW2YB71_9GAMM</name>
<reference evidence="3" key="1">
    <citation type="journal article" date="2019" name="Int. J. Syst. Evol. Microbiol.">
        <title>The Global Catalogue of Microorganisms (GCM) 10K type strain sequencing project: providing services to taxonomists for standard genome sequencing and annotation.</title>
        <authorList>
            <consortium name="The Broad Institute Genomics Platform"/>
            <consortium name="The Broad Institute Genome Sequencing Center for Infectious Disease"/>
            <person name="Wu L."/>
            <person name="Ma J."/>
        </authorList>
    </citation>
    <scope>NUCLEOTIDE SEQUENCE [LARGE SCALE GENOMIC DNA]</scope>
    <source>
        <strain evidence="3">CCUG 55585</strain>
    </source>
</reference>